<dbReference type="EMBL" id="KQ978379">
    <property type="protein sequence ID" value="KYM94495.1"/>
    <property type="molecule type" value="Genomic_DNA"/>
</dbReference>
<organism evidence="2 3">
    <name type="scientific">Cyphomyrmex costatus</name>
    <dbReference type="NCBI Taxonomy" id="456900"/>
    <lineage>
        <taxon>Eukaryota</taxon>
        <taxon>Metazoa</taxon>
        <taxon>Ecdysozoa</taxon>
        <taxon>Arthropoda</taxon>
        <taxon>Hexapoda</taxon>
        <taxon>Insecta</taxon>
        <taxon>Pterygota</taxon>
        <taxon>Neoptera</taxon>
        <taxon>Endopterygota</taxon>
        <taxon>Hymenoptera</taxon>
        <taxon>Apocrita</taxon>
        <taxon>Aculeata</taxon>
        <taxon>Formicoidea</taxon>
        <taxon>Formicidae</taxon>
        <taxon>Myrmicinae</taxon>
        <taxon>Cyphomyrmex</taxon>
    </lineage>
</organism>
<dbReference type="InterPro" id="IPR006594">
    <property type="entry name" value="LisH"/>
</dbReference>
<sequence length="435" mass="50080">MNSDYYSTVYTWFEKCGIVSNIRTHLRQNLVNALKRKDLRLCKNIEARSAKQYVYDMLIAEYLFSHNYSFTLSIFASEVPLLVNFCNSAPQCSFDKDDRGGGSGHNKLQSDYIAHTLETLGIHPNSSEGQYIISNYMNSETPLLLSILSSIASLVANTQSSTARTMYDRETQANLTLEANLLDTTKIEAMRKKIMQQKQLYDDELKTKESKLKQQATVIKHQLGSLNAKVEEAQNLMQSLTLKEKELNEKKNSNAQCILQKEMELSMKQNFLTQEANRLQRERDSYKKFENGLKKLQRELVKMQKEMSQGTSNQCAQSNFRDIHVQTDRESRTIMDKCRILQREKLKLTNLVEVQRSMIEQITQRSVQLSHQLEEIRLLQPIKTPVSVTQITTAIVSENSSTDDILQDAKTRLKRLEEESSKADQYFCTFVNTSS</sequence>
<name>A0A195C1K4_9HYME</name>
<keyword evidence="3" id="KW-1185">Reference proteome</keyword>
<feature type="coiled-coil region" evidence="1">
    <location>
        <begin position="399"/>
        <end position="426"/>
    </location>
</feature>
<gene>
    <name evidence="2" type="ORF">ALC62_14938</name>
</gene>
<protein>
    <submittedName>
        <fullName evidence="2">Uncharacterized protein</fullName>
    </submittedName>
</protein>
<accession>A0A195C1K4</accession>
<feature type="coiled-coil region" evidence="1">
    <location>
        <begin position="279"/>
        <end position="313"/>
    </location>
</feature>
<evidence type="ECO:0000313" key="3">
    <source>
        <dbReference type="Proteomes" id="UP000078542"/>
    </source>
</evidence>
<dbReference type="PROSITE" id="PS50896">
    <property type="entry name" value="LISH"/>
    <property type="match status" value="1"/>
</dbReference>
<evidence type="ECO:0000313" key="2">
    <source>
        <dbReference type="EMBL" id="KYM94495.1"/>
    </source>
</evidence>
<dbReference type="Pfam" id="PF16045">
    <property type="entry name" value="LisH_2"/>
    <property type="match status" value="1"/>
</dbReference>
<proteinExistence type="predicted"/>
<dbReference type="KEGG" id="ccoa:108781361"/>
<dbReference type="OrthoDB" id="206339at2759"/>
<evidence type="ECO:0000256" key="1">
    <source>
        <dbReference type="SAM" id="Coils"/>
    </source>
</evidence>
<feature type="coiled-coil region" evidence="1">
    <location>
        <begin position="223"/>
        <end position="253"/>
    </location>
</feature>
<dbReference type="Proteomes" id="UP000078542">
    <property type="component" value="Unassembled WGS sequence"/>
</dbReference>
<dbReference type="AlphaFoldDB" id="A0A195C1K4"/>
<keyword evidence="1" id="KW-0175">Coiled coil</keyword>
<reference evidence="2 3" key="1">
    <citation type="submission" date="2016-03" db="EMBL/GenBank/DDBJ databases">
        <title>Cyphomyrmex costatus WGS genome.</title>
        <authorList>
            <person name="Nygaard S."/>
            <person name="Hu H."/>
            <person name="Boomsma J."/>
            <person name="Zhang G."/>
        </authorList>
    </citation>
    <scope>NUCLEOTIDE SEQUENCE [LARGE SCALE GENOMIC DNA]</scope>
    <source>
        <strain evidence="2">MS0001</strain>
        <tissue evidence="2">Whole body</tissue>
    </source>
</reference>